<dbReference type="Gene3D" id="3.90.79.10">
    <property type="entry name" value="Nucleoside Triphosphate Pyrophosphohydrolase"/>
    <property type="match status" value="1"/>
</dbReference>
<evidence type="ECO:0000313" key="9">
    <source>
        <dbReference type="Proteomes" id="UP000244902"/>
    </source>
</evidence>
<accession>A0A2U8H8U4</accession>
<keyword evidence="4" id="KW-0378">Hydrolase</keyword>
<organism evidence="8 9">
    <name type="scientific">Parazoarcus communis</name>
    <dbReference type="NCBI Taxonomy" id="41977"/>
    <lineage>
        <taxon>Bacteria</taxon>
        <taxon>Pseudomonadati</taxon>
        <taxon>Pseudomonadota</taxon>
        <taxon>Betaproteobacteria</taxon>
        <taxon>Rhodocyclales</taxon>
        <taxon>Zoogloeaceae</taxon>
        <taxon>Parazoarcus</taxon>
    </lineage>
</organism>
<dbReference type="CDD" id="cd03426">
    <property type="entry name" value="NUDIX_CoAse_Nudt7"/>
    <property type="match status" value="1"/>
</dbReference>
<dbReference type="OrthoDB" id="9802805at2"/>
<protein>
    <submittedName>
        <fullName evidence="8">CoA pyrophosphatase</fullName>
    </submittedName>
</protein>
<name>A0A2U8H8U4_9RHOO</name>
<feature type="domain" description="Nudix hydrolase" evidence="7">
    <location>
        <begin position="55"/>
        <end position="187"/>
    </location>
</feature>
<dbReference type="GO" id="GO:0010945">
    <property type="term" value="F:coenzyme A diphosphatase activity"/>
    <property type="evidence" value="ECO:0007669"/>
    <property type="project" value="InterPro"/>
</dbReference>
<evidence type="ECO:0000259" key="7">
    <source>
        <dbReference type="PROSITE" id="PS51462"/>
    </source>
</evidence>
<dbReference type="PROSITE" id="PS51462">
    <property type="entry name" value="NUDIX"/>
    <property type="match status" value="1"/>
</dbReference>
<sequence length="223" mass="24690">MRPVIVEERLPGQVDGVKESVVRDVYSEALKQRLKAARDLPAGFDWPEMAGGDAHMPAAVLVPLVLRDNAASVLLTRRTDHLHHHPGQISFPGGRVEKEDASPVATALRETQEEIGLGAERVELIGALPDYFTGTGFRVTPVVGLVHPPFELTLDTFEVAEAFEVPLSHFLDPANHLRHSLEIEGRTRHFHAMPYGDYYIWGATAGMLMSLYRVLTEVDPVRS</sequence>
<dbReference type="InterPro" id="IPR045121">
    <property type="entry name" value="CoAse"/>
</dbReference>
<keyword evidence="5" id="KW-0460">Magnesium</keyword>
<proteinExistence type="predicted"/>
<evidence type="ECO:0000256" key="6">
    <source>
        <dbReference type="ARBA" id="ARBA00023211"/>
    </source>
</evidence>
<comment type="cofactor">
    <cofactor evidence="2">
        <name>Mg(2+)</name>
        <dbReference type="ChEBI" id="CHEBI:18420"/>
    </cofactor>
</comment>
<dbReference type="Proteomes" id="UP000244902">
    <property type="component" value="Chromosome"/>
</dbReference>
<evidence type="ECO:0000256" key="2">
    <source>
        <dbReference type="ARBA" id="ARBA00001946"/>
    </source>
</evidence>
<dbReference type="AlphaFoldDB" id="A0A2U8H8U4"/>
<evidence type="ECO:0000256" key="5">
    <source>
        <dbReference type="ARBA" id="ARBA00022842"/>
    </source>
</evidence>
<dbReference type="GO" id="GO:0046872">
    <property type="term" value="F:metal ion binding"/>
    <property type="evidence" value="ECO:0007669"/>
    <property type="project" value="UniProtKB-KW"/>
</dbReference>
<dbReference type="SUPFAM" id="SSF55811">
    <property type="entry name" value="Nudix"/>
    <property type="match status" value="1"/>
</dbReference>
<dbReference type="Pfam" id="PF00293">
    <property type="entry name" value="NUDIX"/>
    <property type="match status" value="1"/>
</dbReference>
<reference evidence="8 9" key="1">
    <citation type="submission" date="2017-06" db="EMBL/GenBank/DDBJ databases">
        <title>Azoarcus sp. TSNA42 complete genome sequence.</title>
        <authorList>
            <person name="Woo J.-H."/>
            <person name="Kim H.-S."/>
        </authorList>
    </citation>
    <scope>NUCLEOTIDE SEQUENCE [LARGE SCALE GENOMIC DNA]</scope>
    <source>
        <strain evidence="8 9">TSNA42</strain>
    </source>
</reference>
<dbReference type="NCBIfam" id="NF007980">
    <property type="entry name" value="PRK10707.1"/>
    <property type="match status" value="1"/>
</dbReference>
<gene>
    <name evidence="8" type="ORF">CEW87_20675</name>
</gene>
<evidence type="ECO:0000256" key="1">
    <source>
        <dbReference type="ARBA" id="ARBA00001936"/>
    </source>
</evidence>
<evidence type="ECO:0000256" key="3">
    <source>
        <dbReference type="ARBA" id="ARBA00022723"/>
    </source>
</evidence>
<dbReference type="PANTHER" id="PTHR12992">
    <property type="entry name" value="NUDIX HYDROLASE"/>
    <property type="match status" value="1"/>
</dbReference>
<dbReference type="EMBL" id="CP022188">
    <property type="protein sequence ID" value="AWI81556.1"/>
    <property type="molecule type" value="Genomic_DNA"/>
</dbReference>
<evidence type="ECO:0000313" key="8">
    <source>
        <dbReference type="EMBL" id="AWI81556.1"/>
    </source>
</evidence>
<keyword evidence="3" id="KW-0479">Metal-binding</keyword>
<keyword evidence="6" id="KW-0464">Manganese</keyword>
<dbReference type="PANTHER" id="PTHR12992:SF11">
    <property type="entry name" value="MITOCHONDRIAL COENZYME A DIPHOSPHATASE NUDT8"/>
    <property type="match status" value="1"/>
</dbReference>
<dbReference type="InterPro" id="IPR000086">
    <property type="entry name" value="NUDIX_hydrolase_dom"/>
</dbReference>
<evidence type="ECO:0000256" key="4">
    <source>
        <dbReference type="ARBA" id="ARBA00022801"/>
    </source>
</evidence>
<comment type="cofactor">
    <cofactor evidence="1">
        <name>Mn(2+)</name>
        <dbReference type="ChEBI" id="CHEBI:29035"/>
    </cofactor>
</comment>
<dbReference type="InterPro" id="IPR015797">
    <property type="entry name" value="NUDIX_hydrolase-like_dom_sf"/>
</dbReference>